<organism evidence="1 2">
    <name type="scientific">Paraburkholderia antibiotica</name>
    <dbReference type="NCBI Taxonomy" id="2728839"/>
    <lineage>
        <taxon>Bacteria</taxon>
        <taxon>Pseudomonadati</taxon>
        <taxon>Pseudomonadota</taxon>
        <taxon>Betaproteobacteria</taxon>
        <taxon>Burkholderiales</taxon>
        <taxon>Burkholderiaceae</taxon>
        <taxon>Paraburkholderia</taxon>
    </lineage>
</organism>
<sequence>MTQTSALKPGHVSVTLYCFFAADTALPAYAARTGIRRGSQAGTRHMKRAAQKQNACISDN</sequence>
<dbReference type="RefSeq" id="WP_169499349.1">
    <property type="nucleotide sequence ID" value="NZ_JABBFZ010000012.1"/>
</dbReference>
<dbReference type="Proteomes" id="UP000583127">
    <property type="component" value="Unassembled WGS sequence"/>
</dbReference>
<name>A0A7X9X865_9BURK</name>
<gene>
    <name evidence="1" type="ORF">HHL14_20010</name>
</gene>
<dbReference type="EMBL" id="JABBFZ010000012">
    <property type="protein sequence ID" value="NML33108.1"/>
    <property type="molecule type" value="Genomic_DNA"/>
</dbReference>
<dbReference type="AlphaFoldDB" id="A0A7X9X865"/>
<comment type="caution">
    <text evidence="1">The sequence shown here is derived from an EMBL/GenBank/DDBJ whole genome shotgun (WGS) entry which is preliminary data.</text>
</comment>
<reference evidence="1 2" key="1">
    <citation type="submission" date="2020-04" db="EMBL/GenBank/DDBJ databases">
        <title>Paraburkholderia sp. G-4-1-8 isolated from soil.</title>
        <authorList>
            <person name="Dahal R.H."/>
        </authorList>
    </citation>
    <scope>NUCLEOTIDE SEQUENCE [LARGE SCALE GENOMIC DNA]</scope>
    <source>
        <strain evidence="1 2">G-4-1-8</strain>
    </source>
</reference>
<accession>A0A7X9X865</accession>
<evidence type="ECO:0000313" key="1">
    <source>
        <dbReference type="EMBL" id="NML33108.1"/>
    </source>
</evidence>
<keyword evidence="2" id="KW-1185">Reference proteome</keyword>
<proteinExistence type="predicted"/>
<evidence type="ECO:0000313" key="2">
    <source>
        <dbReference type="Proteomes" id="UP000583127"/>
    </source>
</evidence>
<protein>
    <submittedName>
        <fullName evidence="1">Uncharacterized protein</fullName>
    </submittedName>
</protein>